<keyword evidence="13" id="KW-1185">Reference proteome</keyword>
<dbReference type="CDD" id="cd19535">
    <property type="entry name" value="Cyc_NRPS"/>
    <property type="match status" value="2"/>
</dbReference>
<feature type="domain" description="Carrier" evidence="11">
    <location>
        <begin position="2457"/>
        <end position="2532"/>
    </location>
</feature>
<dbReference type="InterPro" id="IPR020845">
    <property type="entry name" value="AMP-binding_CS"/>
</dbReference>
<dbReference type="Pfam" id="PF00550">
    <property type="entry name" value="PP-binding"/>
    <property type="match status" value="3"/>
</dbReference>
<evidence type="ECO:0000259" key="11">
    <source>
        <dbReference type="PROSITE" id="PS50075"/>
    </source>
</evidence>
<dbReference type="InterPro" id="IPR045851">
    <property type="entry name" value="AMP-bd_C_sf"/>
</dbReference>
<dbReference type="PROSITE" id="PS00012">
    <property type="entry name" value="PHOSPHOPANTETHEINE"/>
    <property type="match status" value="2"/>
</dbReference>
<dbReference type="SUPFAM" id="SSF53335">
    <property type="entry name" value="S-adenosyl-L-methionine-dependent methyltransferases"/>
    <property type="match status" value="1"/>
</dbReference>
<keyword evidence="8" id="KW-0677">Repeat</keyword>
<evidence type="ECO:0000313" key="13">
    <source>
        <dbReference type="Proteomes" id="UP001220022"/>
    </source>
</evidence>
<feature type="coiled-coil region" evidence="10">
    <location>
        <begin position="1186"/>
        <end position="1213"/>
    </location>
</feature>
<dbReference type="NCBIfam" id="TIGR01733">
    <property type="entry name" value="AA-adenyl-dom"/>
    <property type="match status" value="2"/>
</dbReference>
<dbReference type="InterPro" id="IPR010071">
    <property type="entry name" value="AA_adenyl_dom"/>
</dbReference>
<dbReference type="EMBL" id="JARHTQ010000010">
    <property type="protein sequence ID" value="MDF2257471.1"/>
    <property type="molecule type" value="Genomic_DNA"/>
</dbReference>
<dbReference type="PROSITE" id="PS00455">
    <property type="entry name" value="AMP_BINDING"/>
    <property type="match status" value="2"/>
</dbReference>
<dbReference type="PANTHER" id="PTHR45527">
    <property type="entry name" value="NONRIBOSOMAL PEPTIDE SYNTHETASE"/>
    <property type="match status" value="1"/>
</dbReference>
<dbReference type="InterPro" id="IPR000873">
    <property type="entry name" value="AMP-dep_synth/lig_dom"/>
</dbReference>
<comment type="caution">
    <text evidence="12">The sequence shown here is derived from an EMBL/GenBank/DDBJ whole genome shotgun (WGS) entry which is preliminary data.</text>
</comment>
<dbReference type="Gene3D" id="1.10.1200.10">
    <property type="entry name" value="ACP-like"/>
    <property type="match status" value="3"/>
</dbReference>
<comment type="similarity">
    <text evidence="3">Belongs to the ATP-dependent AMP-binding enzyme family. MbtB subfamily.</text>
</comment>
<dbReference type="InterPro" id="IPR023213">
    <property type="entry name" value="CAT-like_dom_sf"/>
</dbReference>
<dbReference type="InterPro" id="IPR057737">
    <property type="entry name" value="Condensation_MtbB-like"/>
</dbReference>
<keyword evidence="7" id="KW-0436">Ligase</keyword>
<dbReference type="Pfam" id="PF00501">
    <property type="entry name" value="AMP-binding"/>
    <property type="match status" value="2"/>
</dbReference>
<evidence type="ECO:0000256" key="6">
    <source>
        <dbReference type="ARBA" id="ARBA00022553"/>
    </source>
</evidence>
<evidence type="ECO:0000256" key="4">
    <source>
        <dbReference type="ARBA" id="ARBA00016743"/>
    </source>
</evidence>
<dbReference type="InterPro" id="IPR020806">
    <property type="entry name" value="PKS_PP-bd"/>
</dbReference>
<name>A0ABT5Z0U6_9ACTN</name>
<protein>
    <recommendedName>
        <fullName evidence="4">Phenyloxazoline synthase MbtB</fullName>
    </recommendedName>
    <alternativeName>
        <fullName evidence="9">Mycobactin synthetase protein B</fullName>
    </alternativeName>
</protein>
<dbReference type="PROSITE" id="PS50075">
    <property type="entry name" value="CARRIER"/>
    <property type="match status" value="3"/>
</dbReference>
<keyword evidence="6" id="KW-0597">Phosphoprotein</keyword>
<dbReference type="InterPro" id="IPR009081">
    <property type="entry name" value="PP-bd_ACP"/>
</dbReference>
<evidence type="ECO:0000256" key="7">
    <source>
        <dbReference type="ARBA" id="ARBA00022598"/>
    </source>
</evidence>
<dbReference type="SMART" id="SM00823">
    <property type="entry name" value="PKS_PP"/>
    <property type="match status" value="3"/>
</dbReference>
<proteinExistence type="inferred from homology"/>
<dbReference type="Pfam" id="PF08242">
    <property type="entry name" value="Methyltransf_12"/>
    <property type="match status" value="1"/>
</dbReference>
<dbReference type="InterPro" id="IPR042099">
    <property type="entry name" value="ANL_N_sf"/>
</dbReference>
<dbReference type="SUPFAM" id="SSF47336">
    <property type="entry name" value="ACP-like"/>
    <property type="match status" value="3"/>
</dbReference>
<gene>
    <name evidence="12" type="ORF">P2L57_17595</name>
</gene>
<comment type="cofactor">
    <cofactor evidence="1">
        <name>pantetheine 4'-phosphate</name>
        <dbReference type="ChEBI" id="CHEBI:47942"/>
    </cofactor>
</comment>
<keyword evidence="10" id="KW-0175">Coiled coil</keyword>
<evidence type="ECO:0000256" key="9">
    <source>
        <dbReference type="ARBA" id="ARBA00033440"/>
    </source>
</evidence>
<dbReference type="Gene3D" id="3.30.559.10">
    <property type="entry name" value="Chloramphenicol acetyltransferase-like domain"/>
    <property type="match status" value="2"/>
</dbReference>
<evidence type="ECO:0000313" key="12">
    <source>
        <dbReference type="EMBL" id="MDF2257471.1"/>
    </source>
</evidence>
<feature type="domain" description="Carrier" evidence="11">
    <location>
        <begin position="1"/>
        <end position="73"/>
    </location>
</feature>
<dbReference type="InterPro" id="IPR029063">
    <property type="entry name" value="SAM-dependent_MTases_sf"/>
</dbReference>
<evidence type="ECO:0000256" key="8">
    <source>
        <dbReference type="ARBA" id="ARBA00022737"/>
    </source>
</evidence>
<dbReference type="InterPro" id="IPR036736">
    <property type="entry name" value="ACP-like_sf"/>
</dbReference>
<evidence type="ECO:0000256" key="3">
    <source>
        <dbReference type="ARBA" id="ARBA00007380"/>
    </source>
</evidence>
<dbReference type="Proteomes" id="UP001220022">
    <property type="component" value="Unassembled WGS sequence"/>
</dbReference>
<dbReference type="Pfam" id="PF00668">
    <property type="entry name" value="Condensation"/>
    <property type="match status" value="2"/>
</dbReference>
<dbReference type="PANTHER" id="PTHR45527:SF10">
    <property type="entry name" value="PYOCHELIN SYNTHASE PCHF"/>
    <property type="match status" value="1"/>
</dbReference>
<dbReference type="InterPro" id="IPR001242">
    <property type="entry name" value="Condensation_dom"/>
</dbReference>
<dbReference type="Gene3D" id="3.40.50.12780">
    <property type="entry name" value="N-terminal domain of ligase-like"/>
    <property type="match status" value="2"/>
</dbReference>
<dbReference type="SUPFAM" id="SSF52777">
    <property type="entry name" value="CoA-dependent acyltransferases"/>
    <property type="match status" value="4"/>
</dbReference>
<dbReference type="InterPro" id="IPR006162">
    <property type="entry name" value="Ppantetheine_attach_site"/>
</dbReference>
<dbReference type="Gene3D" id="3.40.50.150">
    <property type="entry name" value="Vaccinia Virus protein VP39"/>
    <property type="match status" value="1"/>
</dbReference>
<evidence type="ECO:0000256" key="1">
    <source>
        <dbReference type="ARBA" id="ARBA00001957"/>
    </source>
</evidence>
<organism evidence="12 13">
    <name type="scientific">Streptantibioticus ferralitis</name>
    <dbReference type="NCBI Taxonomy" id="236510"/>
    <lineage>
        <taxon>Bacteria</taxon>
        <taxon>Bacillati</taxon>
        <taxon>Actinomycetota</taxon>
        <taxon>Actinomycetes</taxon>
        <taxon>Kitasatosporales</taxon>
        <taxon>Streptomycetaceae</taxon>
        <taxon>Streptantibioticus</taxon>
    </lineage>
</organism>
<evidence type="ECO:0000256" key="5">
    <source>
        <dbReference type="ARBA" id="ARBA00022450"/>
    </source>
</evidence>
<accession>A0ABT5Z0U6</accession>
<evidence type="ECO:0000256" key="10">
    <source>
        <dbReference type="SAM" id="Coils"/>
    </source>
</evidence>
<sequence>MAAADLADEVAELLGLPTQEVGEDQNLIALGLDSLAMMRLAGRLRRSGLDIGFAELAAEPTVAAWRELVAAASQAGGTSDLVPTGALRVDESEPFELALMQHAYWVGRAEGQQLGGVAAHFYNEFDGEQVDPVRLESAVRALLARHGMLRVRILDDGRQQIAARSNWPGLRVHDLRTLPAADAERELADIRQRLSHRRMDIAAGDVFDIQLSLLPPGIRPGGSRVHVNLDMVAADALSLRVLLADLARGYADPGTPLPALDYSFPRYLAERRAARNAQPRAAALDADRDYWRRHLPDLPAAPQLPLVAASDTAVAVRRHRWLDPETMRCLDRLSRRHGLTLAMALAAIFAETLTAFSAQPRFLLNLPLFDREPLHAEVNDLVGDFTSSVLLAWDGAAPGSFAERAARLQARFHADAAHAGYSGVEVLRDASRLHGEQILAPVVYTSALGLGELFPAEVRDAFGEPSWIISQGPQVWLDAQVTEVNGGLLVNWDVREDAFAPGVPDAMFDAYSRLLDRLLSDQDAWSEPAPALLPEAQLAVRAGVNDTAAPIPGTRLHDGFFAYATRDPQATALRWGRDRSLSYGELAGRALALAAHLRSQGVGPGDLVTVTLPKGPEQITAVLGVLAAGAAYLPLGADQPELRRERIHRTAGVRLVLDDLAVPEDVTPLVGPVPGAPADLAYVIYTSGSTGEPKGVEITHAAAMNTVDDINERFAIGPEDRTLALSALDFDLSVFDVFGPLSVGGAVVLIEEEARRDAGRWLELVRCHGVTVWNTVPALLEMLLIVAEGGEPPEPLRLVLVSGDWVGLDLPGRLAVLRPGCRFIALGGATEAAIWSNAFEVAEVDPGWRSVPYGCPLRNQRYRVVDALGRDCPNWVTGELWIGGAGVARGYRGAPELTADRFVEAGGERWYRTGDLGRYWPDGTLEFLGRADRQVKVRGHRIELGEVEAALRDFPGVGQGIAVVCEDGGLAAAVTDASPEPVPDWKALADIAAGASRNQDSKAPDITELRAFLAERLPSAMVPERIALLSELPLTPNGKVDRAALRRTLGHHDAQGAVPVTRPTGQIERRAAAAWSEILGVAEVGREHDFFALGGDSLLATRLVGRLRADGFADVTLAQLFRRPVLADFAATLRLDDTTPSRTVLAADPEHRLEPFPLTDVQRAYWLGRGEGFTLGGVGCHFYREYDVLDLDVERLEAAVDRLVRRHEMLRAVVDERGRQRILPDVPRYRVTVTEAGSEPEAAFEELRNAASHQVFDPASWPLFSIRAVRYGNRIRLGIGVDNIVLDALSILTFYAELGVLYEDLDAELPPVGVSFRDYVLGAAREPAALAVAREYWNERLPDLPPSPQLPLAVDPATVHRPRFTRREARISAAHWRPITDRAREHGLTPSAVLLAAFAEVLGRWSARADLTLNLTLFDRKDVHPDIANVLGDFTSLMLVACRPQSGESWLAKARRVQQELWEALDRREVSAVWVLRELARHTGEPETTMPVVFTSALGVGSEPGSGLFTDYVWGVSQTPQVWLDHQVTDAADGGVHLNWDVVEELFPDGLVDVMFDAYLRLLDWLGWGDWDSAGPDLLPGPQQDTRAGVNATGTTAPAQLLHAGFFQRAAEHPDRVALRWGDQERLSYGQLAQRALRLATLLAEHGVQRGEVVAVTLPKGPDQIAAVLGVLAAGAAYLPVGPDQPAARRDRIHRLADVHFVVTDEAGQAASGWTESLRPLVIDDFVSVEPAPRPVDSDPDALAYVIFTSGSTGEPKGVEITHAAAMNTVDDINTRFAIGSEDRTLALSALDFDLSVFDVFGPLSVGGAVVLVEEESRRDARRWLELVRCHGVTVWNSVPALLDMLLVVAEGEQAPDPLRMVLVSGDWVGLDLPGRLAAQRSDCRFVALGGATEAAIWSNAFEVAEVEPGWRSIPYGFPLRNQRYRVVDTLGRDCPDWVTGELWIGGAGVARGYRGAPDATAQRFVELGGERWYRTGDLGRYWPDGTLEFLGRADRQVKVRGHRIELGEIEAALRDHPGVGGAVVTVAGEAAARQLLAAVVPATPSQSIDAEGTEPSADLLAERARALQQEGEAVEAVLIRLLRLDELADREPYDFATRLSVADEHLPTLRLWLRWLVEQKVLVEEAGAYGAGPGLASALTRTEPQVGTDEYGGLIARVHARLLERLDDYRQILAGRLDPAVLLDDDALSPVSLADQDPGTAQVIAEIARRLADLAEKAGRPIEVAELGGRDGRTAARLLGLLGPEQVRYTLLDPAPTMVAEASRRLEALPHQTACHQLRRISDDLRHRFDAVVAVNALHRYPDPAQGLALAALLARSGGTLIAAERAELTPIVLLTGALLDRGYSGFDRERQKAGSPMLPGSRWAELLSRAGLSDAGYRPMGSPGTELLWARRPETAVDLDPVGLRAHVATRLPAHMVPERVEVLPWLPLSANGKVDRAALAALAAADGSEDLDEAPQGGLEQEIAVMWAELLGRSTVGRRRSFFELGGDSLLATRFIERVKQRYGVELPLRRLFAGPSLAQVTAALAEELAAADEMEEGAL</sequence>
<keyword evidence="5" id="KW-0596">Phosphopantetheine</keyword>
<feature type="domain" description="Carrier" evidence="11">
    <location>
        <begin position="1062"/>
        <end position="1137"/>
    </location>
</feature>
<dbReference type="SUPFAM" id="SSF56801">
    <property type="entry name" value="Acetyl-CoA synthetase-like"/>
    <property type="match status" value="2"/>
</dbReference>
<dbReference type="Gene3D" id="3.30.300.30">
    <property type="match status" value="3"/>
</dbReference>
<dbReference type="CDD" id="cd12114">
    <property type="entry name" value="A_NRPS_TlmIV_like"/>
    <property type="match status" value="2"/>
</dbReference>
<comment type="pathway">
    <text evidence="2">Siderophore biosynthesis; mycobactin biosynthesis.</text>
</comment>
<evidence type="ECO:0000256" key="2">
    <source>
        <dbReference type="ARBA" id="ARBA00005102"/>
    </source>
</evidence>
<dbReference type="Gene3D" id="3.30.559.30">
    <property type="entry name" value="Nonribosomal peptide synthetase, condensation domain"/>
    <property type="match status" value="2"/>
</dbReference>
<reference evidence="12 13" key="1">
    <citation type="submission" date="2023-03" db="EMBL/GenBank/DDBJ databases">
        <title>Draft genome sequence of type strain Streptomyces ferralitis JCM 14344.</title>
        <authorList>
            <person name="Klaysubun C."/>
            <person name="Duangmal K."/>
        </authorList>
    </citation>
    <scope>NUCLEOTIDE SEQUENCE [LARGE SCALE GENOMIC DNA]</scope>
    <source>
        <strain evidence="12 13">JCM 14344</strain>
    </source>
</reference>
<dbReference type="RefSeq" id="WP_275815482.1">
    <property type="nucleotide sequence ID" value="NZ_BAAANM010000001.1"/>
</dbReference>
<dbReference type="InterPro" id="IPR013217">
    <property type="entry name" value="Methyltransf_12"/>
</dbReference>